<dbReference type="EMBL" id="AEJC01000652">
    <property type="protein sequence ID" value="EKX60415.1"/>
    <property type="molecule type" value="Genomic_DNA"/>
</dbReference>
<keyword evidence="3" id="KW-1185">Reference proteome</keyword>
<accession>L1KIW6</accession>
<evidence type="ECO:0000313" key="2">
    <source>
        <dbReference type="EMBL" id="EKX60415.1"/>
    </source>
</evidence>
<evidence type="ECO:0000313" key="3">
    <source>
        <dbReference type="Proteomes" id="UP000010411"/>
    </source>
</evidence>
<dbReference type="AntiFam" id="ANF00062">
    <property type="entry name" value="Shadow ORF (opposite ABC transporter protein)"/>
</dbReference>
<organism evidence="2 3">
    <name type="scientific">Streptomyces ipomoeae 91-03</name>
    <dbReference type="NCBI Taxonomy" id="698759"/>
    <lineage>
        <taxon>Bacteria</taxon>
        <taxon>Bacillati</taxon>
        <taxon>Actinomycetota</taxon>
        <taxon>Actinomycetes</taxon>
        <taxon>Kitasatosporales</taxon>
        <taxon>Streptomycetaceae</taxon>
        <taxon>Streptomyces</taxon>
    </lineage>
</organism>
<protein>
    <submittedName>
        <fullName evidence="2">Uncharacterized protein</fullName>
    </submittedName>
</protein>
<comment type="caution">
    <text evidence="2">The sequence shown here is derived from an EMBL/GenBank/DDBJ whole genome shotgun (WGS) entry which is preliminary data.</text>
</comment>
<sequence length="25" mass="2789">MRVCRAMATRWRSPPESRVGGASAR</sequence>
<dbReference type="Proteomes" id="UP000010411">
    <property type="component" value="Unassembled WGS sequence"/>
</dbReference>
<evidence type="ECO:0000256" key="1">
    <source>
        <dbReference type="SAM" id="MobiDB-lite"/>
    </source>
</evidence>
<reference evidence="2 3" key="1">
    <citation type="submission" date="2012-11" db="EMBL/GenBank/DDBJ databases">
        <authorList>
            <person name="Huguet-Tapia J.C."/>
            <person name="Durkin A.S."/>
            <person name="Pettis G.S."/>
            <person name="Badger J.H."/>
        </authorList>
    </citation>
    <scope>NUCLEOTIDE SEQUENCE [LARGE SCALE GENOMIC DNA]</scope>
    <source>
        <strain evidence="2 3">91-03</strain>
    </source>
</reference>
<dbReference type="AlphaFoldDB" id="L1KIW6"/>
<gene>
    <name evidence="2" type="ORF">STRIP9103_06705</name>
</gene>
<feature type="region of interest" description="Disordered" evidence="1">
    <location>
        <begin position="1"/>
        <end position="25"/>
    </location>
</feature>
<feature type="non-terminal residue" evidence="2">
    <location>
        <position position="25"/>
    </location>
</feature>
<proteinExistence type="predicted"/>
<name>L1KIW6_9ACTN</name>